<evidence type="ECO:0000259" key="6">
    <source>
        <dbReference type="Pfam" id="PF11897"/>
    </source>
</evidence>
<dbReference type="Pfam" id="PF05693">
    <property type="entry name" value="Glycogen_syn"/>
    <property type="match status" value="2"/>
</dbReference>
<dbReference type="RefSeq" id="WP_142532632.1">
    <property type="nucleotide sequence ID" value="NZ_FXTB01000002.1"/>
</dbReference>
<dbReference type="Gene3D" id="3.40.50.2000">
    <property type="entry name" value="Glycogen Phosphorylase B"/>
    <property type="match status" value="4"/>
</dbReference>
<dbReference type="GO" id="GO:0008184">
    <property type="term" value="F:glycogen phosphorylase activity"/>
    <property type="evidence" value="ECO:0007669"/>
    <property type="project" value="InterPro"/>
</dbReference>
<dbReference type="NCBIfam" id="TIGR02094">
    <property type="entry name" value="more_P_ylases"/>
    <property type="match status" value="1"/>
</dbReference>
<dbReference type="PANTHER" id="PTHR42655">
    <property type="entry name" value="GLYCOGEN PHOSPHORYLASE"/>
    <property type="match status" value="1"/>
</dbReference>
<dbReference type="GO" id="GO:0004373">
    <property type="term" value="F:alpha-1,4-glucan glucosyltransferase (UDP-glucose donor) activity"/>
    <property type="evidence" value="ECO:0007669"/>
    <property type="project" value="InterPro"/>
</dbReference>
<dbReference type="OrthoDB" id="9760804at2"/>
<protein>
    <submittedName>
        <fullName evidence="7">Phosphorylase / glycogen(Starch) synthase</fullName>
    </submittedName>
</protein>
<dbReference type="EMBL" id="FXTB01000002">
    <property type="protein sequence ID" value="SMO53806.1"/>
    <property type="molecule type" value="Genomic_DNA"/>
</dbReference>
<evidence type="ECO:0000256" key="2">
    <source>
        <dbReference type="ARBA" id="ARBA00006047"/>
    </source>
</evidence>
<sequence length="1410" mass="161384">MEKNYLKPDYVFETSWEVCNKMGGIHTVLSTKASTMVENFGEQVIFIGPDIYTGSKLSPEFETDNTLFPEWKEMLLQEGLGVRTGRWKVVGKPIALLIDFSSFIPQKNNILSRFWELYKVDSLSGQWDYIESSLFGYAVGKVIESFYKCYLNVNHKVIAHFNEWMTGSGALYLKEKLPHVGTVFTTHATVVGRSLAGHGEPLHDKLQSYNADVRAHDLGVVAKHSMEKNCALNVDCFTTVSEITAQECAQFTGRKVDVVTPNGFESDFVPKGKEFDKRRQNARTQLKKVSEALLGHKIADDALFVANSGRYEYRNKGIDVFLDGLKNLNDQKDYKRETIVFVLIPANTYGARKDLMAKLNGENDKVLENPFLTHGLNDLGYDPIINKLQDIHLNNDKDDKVKLIFVPSYLNGDDGIFNLSYYDIIIGMDLTVFPSYYEPWGYTPLESLAFCIPTITTNLAGFGVWASQFSKGIEDGVAIINRNDHNNTETSLAIADTIARFAAISSSELKEIRKKAQMISTRVEWNLLFENYFKAYDFALMAVDSRKDKIGELKVEKRIHVKAEKSALPVWKKLFISSKLPQRIQSLHELSRNLWWTWNYQATELFESIDLETWYKCGKDPIKLLQRVSYDKLIELSEKTDFVEELDRVYAMFRQYMDRPQKTDPSIAYFSMEYGINDVLKIYSGGLGVLAGDYLKEASDSGVNMTAVGLLYKFGYFRQSVSVHGDQEANFDRQEFSNLPLTEVTGPDGNPIVLKMSPPGRTVYVKVWRADVGQIPLYLLDTDHERNNETDRHITHSLYGGDWENRLKQEILLGMGGIQLLDRLGIKTNLYHCNEGHAALINVSRLVKHVAKGRSFPEAMEIVRASSLFTTHTPVPAGHDKFDEDLIRVYFRHVPERLQISWDDFMALGRENPEDKHEKFSMSVLAVKTSQQINGVSWLHGEVSRNMFQHLWKGFFPEEVPIGHVTNGVHYGTWTSADFQRLYEEKFDKNFKNDLSNKDYWRQIQHVDDKDIWKVRTGLRTRLLNYVKKRMAANMAQSHSDPAQILEVLDAMDPNALTIGFARRFATYKRAHLLFTDEQRLSEIVNNPERPVQFLFAGKAHPADGGGQALIKRIVEISKKPEFLGKIIFLENYDMKLAKRLVTGVDIWLNTPTRPLEASGTSGEKAELNGVLNFSVLDGWWYEGYREGAGWSLSDKRVYGDQKHQDELDAAIIYGMLENEIVPLFYDKNEYGISRGWIQYIKNSISEIAPTYTTKRMMDDYLERFYLKMDSQVKELVKNDYAKVHDITAWKRKVKSNWNNVEVVNVDMPDIYTHQLGIGEIYKINLVIDLKALEGIDLSVQVIFAEVNSEGVAKMLSIEDFELVKREGSKLYFSIAHKLNIPGVYNFGIRMFPVNKDLNIQTDMSCVRWI</sequence>
<dbReference type="Pfam" id="PF00343">
    <property type="entry name" value="Phosphorylase"/>
    <property type="match status" value="1"/>
</dbReference>
<dbReference type="InterPro" id="IPR011834">
    <property type="entry name" value="Agluc_phsphrylas"/>
</dbReference>
<gene>
    <name evidence="7" type="ORF">SAMN06265379_102342</name>
</gene>
<dbReference type="InterPro" id="IPR052182">
    <property type="entry name" value="Glycogen/Maltodextrin_Phosph"/>
</dbReference>
<evidence type="ECO:0000256" key="4">
    <source>
        <dbReference type="ARBA" id="ARBA00022676"/>
    </source>
</evidence>
<evidence type="ECO:0000256" key="5">
    <source>
        <dbReference type="ARBA" id="ARBA00022679"/>
    </source>
</evidence>
<reference evidence="7 8" key="1">
    <citation type="submission" date="2017-05" db="EMBL/GenBank/DDBJ databases">
        <authorList>
            <person name="Varghese N."/>
            <person name="Submissions S."/>
        </authorList>
    </citation>
    <scope>NUCLEOTIDE SEQUENCE [LARGE SCALE GENOMIC DNA]</scope>
    <source>
        <strain evidence="7 8">DSM 27040</strain>
    </source>
</reference>
<keyword evidence="4" id="KW-0328">Glycosyltransferase</keyword>
<feature type="domain" description="DUF3417" evidence="6">
    <location>
        <begin position="580"/>
        <end position="680"/>
    </location>
</feature>
<keyword evidence="3" id="KW-0021">Allosteric enzyme</keyword>
<dbReference type="InterPro" id="IPR008631">
    <property type="entry name" value="Glycogen_synth"/>
</dbReference>
<evidence type="ECO:0000256" key="1">
    <source>
        <dbReference type="ARBA" id="ARBA00001275"/>
    </source>
</evidence>
<evidence type="ECO:0000256" key="3">
    <source>
        <dbReference type="ARBA" id="ARBA00022533"/>
    </source>
</evidence>
<organism evidence="7 8">
    <name type="scientific">Saccharicrinis carchari</name>
    <dbReference type="NCBI Taxonomy" id="1168039"/>
    <lineage>
        <taxon>Bacteria</taxon>
        <taxon>Pseudomonadati</taxon>
        <taxon>Bacteroidota</taxon>
        <taxon>Bacteroidia</taxon>
        <taxon>Marinilabiliales</taxon>
        <taxon>Marinilabiliaceae</taxon>
        <taxon>Saccharicrinis</taxon>
    </lineage>
</organism>
<comment type="catalytic activity">
    <reaction evidence="1">
        <text>[(1-&gt;4)-alpha-D-glucosyl](n) + phosphate = [(1-&gt;4)-alpha-D-glucosyl](n-1) + alpha-D-glucose 1-phosphate</text>
        <dbReference type="Rhea" id="RHEA:41732"/>
        <dbReference type="Rhea" id="RHEA-COMP:9584"/>
        <dbReference type="Rhea" id="RHEA-COMP:9586"/>
        <dbReference type="ChEBI" id="CHEBI:15444"/>
        <dbReference type="ChEBI" id="CHEBI:43474"/>
        <dbReference type="ChEBI" id="CHEBI:58601"/>
        <dbReference type="EC" id="2.4.1.1"/>
    </reaction>
</comment>
<name>A0A521C2U2_SACCC</name>
<dbReference type="SUPFAM" id="SSF53756">
    <property type="entry name" value="UDP-Glycosyltransferase/glycogen phosphorylase"/>
    <property type="match status" value="2"/>
</dbReference>
<dbReference type="Pfam" id="PF11897">
    <property type="entry name" value="DUF3417"/>
    <property type="match status" value="1"/>
</dbReference>
<keyword evidence="5" id="KW-0808">Transferase</keyword>
<dbReference type="Proteomes" id="UP000319040">
    <property type="component" value="Unassembled WGS sequence"/>
</dbReference>
<comment type="similarity">
    <text evidence="2">Belongs to the glycogen phosphorylase family.</text>
</comment>
<dbReference type="GO" id="GO:0005978">
    <property type="term" value="P:glycogen biosynthetic process"/>
    <property type="evidence" value="ECO:0007669"/>
    <property type="project" value="InterPro"/>
</dbReference>
<dbReference type="PANTHER" id="PTHR42655:SF1">
    <property type="entry name" value="GLYCOGEN PHOSPHORYLASE"/>
    <property type="match status" value="1"/>
</dbReference>
<keyword evidence="8" id="KW-1185">Reference proteome</keyword>
<dbReference type="InterPro" id="IPR000811">
    <property type="entry name" value="Glyco_trans_35"/>
</dbReference>
<dbReference type="GO" id="GO:0030170">
    <property type="term" value="F:pyridoxal phosphate binding"/>
    <property type="evidence" value="ECO:0007669"/>
    <property type="project" value="InterPro"/>
</dbReference>
<evidence type="ECO:0000313" key="8">
    <source>
        <dbReference type="Proteomes" id="UP000319040"/>
    </source>
</evidence>
<proteinExistence type="inferred from homology"/>
<dbReference type="InterPro" id="IPR024517">
    <property type="entry name" value="Glycogen_phosphorylase_DUF3417"/>
</dbReference>
<evidence type="ECO:0000313" key="7">
    <source>
        <dbReference type="EMBL" id="SMO53806.1"/>
    </source>
</evidence>
<accession>A0A521C2U2</accession>